<gene>
    <name evidence="4" type="ORF">PG999_000372</name>
</gene>
<dbReference type="InterPro" id="IPR021858">
    <property type="entry name" value="Fun_TF"/>
</dbReference>
<proteinExistence type="predicted"/>
<comment type="subcellular location">
    <subcellularLocation>
        <location evidence="1">Nucleus</location>
    </subcellularLocation>
</comment>
<evidence type="ECO:0000256" key="1">
    <source>
        <dbReference type="ARBA" id="ARBA00004123"/>
    </source>
</evidence>
<dbReference type="GO" id="GO:0003700">
    <property type="term" value="F:DNA-binding transcription factor activity"/>
    <property type="evidence" value="ECO:0007669"/>
    <property type="project" value="TreeGrafter"/>
</dbReference>
<comment type="caution">
    <text evidence="4">The sequence shown here is derived from an EMBL/GenBank/DDBJ whole genome shotgun (WGS) entry which is preliminary data.</text>
</comment>
<dbReference type="GO" id="GO:0045944">
    <property type="term" value="P:positive regulation of transcription by RNA polymerase II"/>
    <property type="evidence" value="ECO:0007669"/>
    <property type="project" value="TreeGrafter"/>
</dbReference>
<feature type="compositionally biased region" description="Basic residues" evidence="3">
    <location>
        <begin position="17"/>
        <end position="29"/>
    </location>
</feature>
<reference evidence="4 5" key="1">
    <citation type="submission" date="2023-01" db="EMBL/GenBank/DDBJ databases">
        <title>Analysis of 21 Apiospora genomes using comparative genomics revels a genus with tremendous synthesis potential of carbohydrate active enzymes and secondary metabolites.</title>
        <authorList>
            <person name="Sorensen T."/>
        </authorList>
    </citation>
    <scope>NUCLEOTIDE SEQUENCE [LARGE SCALE GENOMIC DNA]</scope>
    <source>
        <strain evidence="4 5">CBS 117206</strain>
    </source>
</reference>
<accession>A0AAW0RBR5</accession>
<dbReference type="AlphaFoldDB" id="A0AAW0RBR5"/>
<dbReference type="PANTHER" id="PTHR37534:SF51">
    <property type="entry name" value="ACRIFLAVINE SENSITIVITY CONTROL PROTEIN ACR-2"/>
    <property type="match status" value="1"/>
</dbReference>
<evidence type="ECO:0000313" key="4">
    <source>
        <dbReference type="EMBL" id="KAK8132199.1"/>
    </source>
</evidence>
<keyword evidence="5" id="KW-1185">Reference proteome</keyword>
<dbReference type="Proteomes" id="UP001392437">
    <property type="component" value="Unassembled WGS sequence"/>
</dbReference>
<dbReference type="PANTHER" id="PTHR37534">
    <property type="entry name" value="TRANSCRIPTIONAL ACTIVATOR PROTEIN UGA3"/>
    <property type="match status" value="1"/>
</dbReference>
<feature type="compositionally biased region" description="Polar residues" evidence="3">
    <location>
        <begin position="85"/>
        <end position="113"/>
    </location>
</feature>
<feature type="region of interest" description="Disordered" evidence="3">
    <location>
        <begin position="73"/>
        <end position="119"/>
    </location>
</feature>
<sequence length="501" mass="56814">MQKGQLHWQPGFSLTRKPAKKAIARRKAVPAKGGNPRQYEFIREYSVGSGTQGSVNPTGSGIFTTIQPQEDEPIAPAPYRRAGCYNSQTSPEVDSASLSPNCPSPRNSKNDTSVLEDSEHNEEFCKIPLTLDLQANPFQYHKGVQPEPPFLTHAAMALAGHHVESSSTEHHRGAALQLLREGLITSRNLTNTYYMLDTIIILFSLDETQSALGNWRIHLQGALTLLEACGGPRLWTESPRAVVQVGLMTWWDAIISLVAREECVFPYSYFEAAVAANSDERGWDYFRLCGCPLPLVGIVMRLARLSPEKRKSSSSVQYDDLNNDDDDVIIEIENWLESWQHVSPPMADQDEASMHQDMDSMHCAEAWRHGLLLYVQRVFRWEPGRRVPMSTVRRARVIADHVFACREDSNMVAKQALLPLFFAGCELRDESTRERILRLCSLWDNATRYHMFDSTVPLLKEVWATQELKGFDNVWWGQIVDRMHAAEEVRCQPLQRRLCFG</sequence>
<protein>
    <submittedName>
        <fullName evidence="4">Uncharacterized protein</fullName>
    </submittedName>
</protein>
<organism evidence="4 5">
    <name type="scientific">Apiospora kogelbergensis</name>
    <dbReference type="NCBI Taxonomy" id="1337665"/>
    <lineage>
        <taxon>Eukaryota</taxon>
        <taxon>Fungi</taxon>
        <taxon>Dikarya</taxon>
        <taxon>Ascomycota</taxon>
        <taxon>Pezizomycotina</taxon>
        <taxon>Sordariomycetes</taxon>
        <taxon>Xylariomycetidae</taxon>
        <taxon>Amphisphaeriales</taxon>
        <taxon>Apiosporaceae</taxon>
        <taxon>Apiospora</taxon>
    </lineage>
</organism>
<dbReference type="GO" id="GO:0000976">
    <property type="term" value="F:transcription cis-regulatory region binding"/>
    <property type="evidence" value="ECO:0007669"/>
    <property type="project" value="TreeGrafter"/>
</dbReference>
<dbReference type="EMBL" id="JAQQWP010000001">
    <property type="protein sequence ID" value="KAK8132199.1"/>
    <property type="molecule type" value="Genomic_DNA"/>
</dbReference>
<dbReference type="Pfam" id="PF11951">
    <property type="entry name" value="Fungal_trans_2"/>
    <property type="match status" value="1"/>
</dbReference>
<evidence type="ECO:0000313" key="5">
    <source>
        <dbReference type="Proteomes" id="UP001392437"/>
    </source>
</evidence>
<keyword evidence="2" id="KW-0539">Nucleus</keyword>
<evidence type="ECO:0000256" key="3">
    <source>
        <dbReference type="SAM" id="MobiDB-lite"/>
    </source>
</evidence>
<evidence type="ECO:0000256" key="2">
    <source>
        <dbReference type="ARBA" id="ARBA00023242"/>
    </source>
</evidence>
<feature type="region of interest" description="Disordered" evidence="3">
    <location>
        <begin position="1"/>
        <end position="35"/>
    </location>
</feature>
<name>A0AAW0RBR5_9PEZI</name>
<dbReference type="GO" id="GO:0005634">
    <property type="term" value="C:nucleus"/>
    <property type="evidence" value="ECO:0007669"/>
    <property type="project" value="UniProtKB-SubCell"/>
</dbReference>